<keyword evidence="1" id="KW-0472">Membrane</keyword>
<feature type="transmembrane region" description="Helical" evidence="1">
    <location>
        <begin position="16"/>
        <end position="37"/>
    </location>
</feature>
<keyword evidence="3" id="KW-1185">Reference proteome</keyword>
<sequence>MRTKVEIRTLISVTDLLIIFVLFAYIFSLLLSVLITYRVCHTNKNFHLAKLNKQVIAHRQY</sequence>
<protein>
    <recommendedName>
        <fullName evidence="4">Small hydrophobic protein</fullName>
    </recommendedName>
</protein>
<evidence type="ECO:0008006" key="4">
    <source>
        <dbReference type="Google" id="ProtNLM"/>
    </source>
</evidence>
<proteinExistence type="predicted"/>
<organism evidence="2 3">
    <name type="scientific">Arachis hypogaea</name>
    <name type="common">Peanut</name>
    <dbReference type="NCBI Taxonomy" id="3818"/>
    <lineage>
        <taxon>Eukaryota</taxon>
        <taxon>Viridiplantae</taxon>
        <taxon>Streptophyta</taxon>
        <taxon>Embryophyta</taxon>
        <taxon>Tracheophyta</taxon>
        <taxon>Spermatophyta</taxon>
        <taxon>Magnoliopsida</taxon>
        <taxon>eudicotyledons</taxon>
        <taxon>Gunneridae</taxon>
        <taxon>Pentapetalae</taxon>
        <taxon>rosids</taxon>
        <taxon>fabids</taxon>
        <taxon>Fabales</taxon>
        <taxon>Fabaceae</taxon>
        <taxon>Papilionoideae</taxon>
        <taxon>50 kb inversion clade</taxon>
        <taxon>dalbergioids sensu lato</taxon>
        <taxon>Dalbergieae</taxon>
        <taxon>Pterocarpus clade</taxon>
        <taxon>Arachis</taxon>
    </lineage>
</organism>
<keyword evidence="1" id="KW-0812">Transmembrane</keyword>
<dbReference type="EMBL" id="SDMP01000005">
    <property type="protein sequence ID" value="RYR58185.1"/>
    <property type="molecule type" value="Genomic_DNA"/>
</dbReference>
<dbReference type="AlphaFoldDB" id="A0A445D4Q3"/>
<gene>
    <name evidence="2" type="ORF">Ahy_A05g023854</name>
</gene>
<comment type="caution">
    <text evidence="2">The sequence shown here is derived from an EMBL/GenBank/DDBJ whole genome shotgun (WGS) entry which is preliminary data.</text>
</comment>
<dbReference type="Proteomes" id="UP000289738">
    <property type="component" value="Chromosome A05"/>
</dbReference>
<evidence type="ECO:0000256" key="1">
    <source>
        <dbReference type="SAM" id="Phobius"/>
    </source>
</evidence>
<reference evidence="2 3" key="1">
    <citation type="submission" date="2019-01" db="EMBL/GenBank/DDBJ databases">
        <title>Sequencing of cultivated peanut Arachis hypogaea provides insights into genome evolution and oil improvement.</title>
        <authorList>
            <person name="Chen X."/>
        </authorList>
    </citation>
    <scope>NUCLEOTIDE SEQUENCE [LARGE SCALE GENOMIC DNA]</scope>
    <source>
        <strain evidence="3">cv. Fuhuasheng</strain>
        <tissue evidence="2">Leaves</tissue>
    </source>
</reference>
<evidence type="ECO:0000313" key="2">
    <source>
        <dbReference type="EMBL" id="RYR58185.1"/>
    </source>
</evidence>
<keyword evidence="1" id="KW-1133">Transmembrane helix</keyword>
<name>A0A445D4Q3_ARAHY</name>
<accession>A0A445D4Q3</accession>
<evidence type="ECO:0000313" key="3">
    <source>
        <dbReference type="Proteomes" id="UP000289738"/>
    </source>
</evidence>